<keyword evidence="8" id="KW-0997">Cell inner membrane</keyword>
<dbReference type="GO" id="GO:0032153">
    <property type="term" value="C:cell division site"/>
    <property type="evidence" value="ECO:0007669"/>
    <property type="project" value="UniProtKB-UniRule"/>
</dbReference>
<protein>
    <recommendedName>
        <fullName evidence="8 9">Cell division protein FtsL</fullName>
    </recommendedName>
</protein>
<organism evidence="10 11">
    <name type="scientific">Volucribacter psittacicida</name>
    <dbReference type="NCBI Taxonomy" id="203482"/>
    <lineage>
        <taxon>Bacteria</taxon>
        <taxon>Pseudomonadati</taxon>
        <taxon>Pseudomonadota</taxon>
        <taxon>Gammaproteobacteria</taxon>
        <taxon>Pasteurellales</taxon>
        <taxon>Pasteurellaceae</taxon>
        <taxon>Volucribacter</taxon>
    </lineage>
</organism>
<evidence type="ECO:0000313" key="11">
    <source>
        <dbReference type="Proteomes" id="UP000294702"/>
    </source>
</evidence>
<keyword evidence="7 8" id="KW-0131">Cell cycle</keyword>
<gene>
    <name evidence="8" type="primary">ftsL</name>
    <name evidence="10" type="ORF">EV694_1471</name>
</gene>
<comment type="subunit">
    <text evidence="8">Part of a complex composed of FtsB, FtsL and FtsQ.</text>
</comment>
<evidence type="ECO:0000256" key="4">
    <source>
        <dbReference type="ARBA" id="ARBA00022692"/>
    </source>
</evidence>
<dbReference type="EMBL" id="SMFT01000003">
    <property type="protein sequence ID" value="TCJ97882.1"/>
    <property type="molecule type" value="Genomic_DNA"/>
</dbReference>
<evidence type="ECO:0000256" key="2">
    <source>
        <dbReference type="ARBA" id="ARBA00022475"/>
    </source>
</evidence>
<dbReference type="RefSeq" id="WP_132691005.1">
    <property type="nucleotide sequence ID" value="NZ_SMFT01000003.1"/>
</dbReference>
<dbReference type="Proteomes" id="UP000294702">
    <property type="component" value="Unassembled WGS sequence"/>
</dbReference>
<comment type="similarity">
    <text evidence="8">Belongs to the FtsL family.</text>
</comment>
<evidence type="ECO:0000256" key="6">
    <source>
        <dbReference type="ARBA" id="ARBA00023136"/>
    </source>
</evidence>
<evidence type="ECO:0000256" key="1">
    <source>
        <dbReference type="ARBA" id="ARBA00004401"/>
    </source>
</evidence>
<sequence>MFNSEERYPLRHLVVEDLFSSNKLALCLLILLVVTMIATIWLTHKTRQLVSEKGELVVAHQMLETDYLNLKLEETTQGDSTRIEAIAAKLGMKPVAHNQEVLIVE</sequence>
<comment type="caution">
    <text evidence="10">The sequence shown here is derived from an EMBL/GenBank/DDBJ whole genome shotgun (WGS) entry which is preliminary data.</text>
</comment>
<name>A0A4R1FVL7_9PAST</name>
<keyword evidence="3 8" id="KW-0132">Cell division</keyword>
<keyword evidence="2 8" id="KW-1003">Cell membrane</keyword>
<dbReference type="GO" id="GO:0005886">
    <property type="term" value="C:plasma membrane"/>
    <property type="evidence" value="ECO:0007669"/>
    <property type="project" value="UniProtKB-SubCell"/>
</dbReference>
<comment type="function">
    <text evidence="8">Essential cell division protein. May link together the upstream cell division proteins, which are predominantly cytoplasmic, with the downstream cell division proteins, which are predominantly periplasmic.</text>
</comment>
<dbReference type="PANTHER" id="PTHR37479">
    <property type="entry name" value="CELL DIVISION PROTEIN FTSL"/>
    <property type="match status" value="1"/>
</dbReference>
<dbReference type="PANTHER" id="PTHR37479:SF1">
    <property type="entry name" value="CELL DIVISION PROTEIN FTSL"/>
    <property type="match status" value="1"/>
</dbReference>
<dbReference type="Pfam" id="PF04999">
    <property type="entry name" value="FtsL"/>
    <property type="match status" value="1"/>
</dbReference>
<dbReference type="AlphaFoldDB" id="A0A4R1FVL7"/>
<evidence type="ECO:0000256" key="8">
    <source>
        <dbReference type="HAMAP-Rule" id="MF_00910"/>
    </source>
</evidence>
<dbReference type="GO" id="GO:0043093">
    <property type="term" value="P:FtsZ-dependent cytokinesis"/>
    <property type="evidence" value="ECO:0007669"/>
    <property type="project" value="UniProtKB-UniRule"/>
</dbReference>
<keyword evidence="6 8" id="KW-0472">Membrane</keyword>
<keyword evidence="11" id="KW-1185">Reference proteome</keyword>
<dbReference type="NCBIfam" id="TIGR02209">
    <property type="entry name" value="ftsL_broad"/>
    <property type="match status" value="1"/>
</dbReference>
<dbReference type="InterPro" id="IPR011922">
    <property type="entry name" value="Cell_div_FtsL"/>
</dbReference>
<evidence type="ECO:0000256" key="3">
    <source>
        <dbReference type="ARBA" id="ARBA00022618"/>
    </source>
</evidence>
<reference evidence="10 11" key="1">
    <citation type="submission" date="2019-03" db="EMBL/GenBank/DDBJ databases">
        <title>Genomic Encyclopedia of Type Strains, Phase IV (KMG-IV): sequencing the most valuable type-strain genomes for metagenomic binning, comparative biology and taxonomic classification.</title>
        <authorList>
            <person name="Goeker M."/>
        </authorList>
    </citation>
    <scope>NUCLEOTIDE SEQUENCE [LARGE SCALE GENOMIC DNA]</scope>
    <source>
        <strain evidence="10 11">DSM 15534</strain>
    </source>
</reference>
<evidence type="ECO:0000256" key="7">
    <source>
        <dbReference type="ARBA" id="ARBA00023306"/>
    </source>
</evidence>
<accession>A0A4R1FVL7</accession>
<evidence type="ECO:0000256" key="9">
    <source>
        <dbReference type="NCBIfam" id="TIGR02209"/>
    </source>
</evidence>
<feature type="transmembrane region" description="Helical" evidence="8">
    <location>
        <begin position="23"/>
        <end position="43"/>
    </location>
</feature>
<dbReference type="HAMAP" id="MF_00910">
    <property type="entry name" value="FtsL"/>
    <property type="match status" value="1"/>
</dbReference>
<evidence type="ECO:0000256" key="5">
    <source>
        <dbReference type="ARBA" id="ARBA00022989"/>
    </source>
</evidence>
<dbReference type="OrthoDB" id="5689740at2"/>
<evidence type="ECO:0000313" key="10">
    <source>
        <dbReference type="EMBL" id="TCJ97882.1"/>
    </source>
</evidence>
<keyword evidence="5 8" id="KW-1133">Transmembrane helix</keyword>
<comment type="subcellular location">
    <subcellularLocation>
        <location evidence="8">Cell inner membrane</location>
        <topology evidence="8">Single-pass type II membrane protein</topology>
    </subcellularLocation>
    <subcellularLocation>
        <location evidence="1">Cell membrane</location>
        <topology evidence="1">Single-pass type II membrane protein</topology>
    </subcellularLocation>
    <text evidence="8">Localizes to the division septum where it forms a ring structure.</text>
</comment>
<keyword evidence="4 8" id="KW-0812">Transmembrane</keyword>
<proteinExistence type="inferred from homology"/>